<dbReference type="Proteomes" id="UP000245340">
    <property type="component" value="Unplaced"/>
</dbReference>
<dbReference type="RefSeq" id="XP_004397681.1">
    <property type="nucleotide sequence ID" value="XM_004397624.1"/>
</dbReference>
<evidence type="ECO:0000313" key="3">
    <source>
        <dbReference type="RefSeq" id="XP_004397681.1"/>
    </source>
</evidence>
<feature type="region of interest" description="Disordered" evidence="1">
    <location>
        <begin position="26"/>
        <end position="45"/>
    </location>
</feature>
<reference evidence="3" key="1">
    <citation type="submission" date="2025-08" db="UniProtKB">
        <authorList>
            <consortium name="RefSeq"/>
        </authorList>
    </citation>
    <scope>IDENTIFICATION</scope>
</reference>
<dbReference type="AlphaFoldDB" id="A0A9B0GE37"/>
<protein>
    <submittedName>
        <fullName evidence="3">Uncharacterized protein LOC101377382</fullName>
    </submittedName>
</protein>
<keyword evidence="2" id="KW-1185">Reference proteome</keyword>
<evidence type="ECO:0000256" key="1">
    <source>
        <dbReference type="SAM" id="MobiDB-lite"/>
    </source>
</evidence>
<feature type="compositionally biased region" description="Polar residues" evidence="1">
    <location>
        <begin position="79"/>
        <end position="90"/>
    </location>
</feature>
<feature type="region of interest" description="Disordered" evidence="1">
    <location>
        <begin position="70"/>
        <end position="111"/>
    </location>
</feature>
<name>A0A9B0GE37_ODORO</name>
<sequence length="111" mass="12062">MKAVGARVPNSRGVGRSRPFTCTAASDREAIGRVPRPRPDFGPSLLPWSRYPLEEGLTSPSQFALELSSRPLPQCPAQKGTNPTQGSCSFEKQDPPPQPEQGSDSSWRLIT</sequence>
<gene>
    <name evidence="3" type="primary">LOC101377382</name>
</gene>
<feature type="compositionally biased region" description="Polar residues" evidence="1">
    <location>
        <begin position="100"/>
        <end position="111"/>
    </location>
</feature>
<accession>A0A9B0GE37</accession>
<evidence type="ECO:0000313" key="2">
    <source>
        <dbReference type="Proteomes" id="UP000245340"/>
    </source>
</evidence>
<proteinExistence type="predicted"/>
<organism evidence="2 3">
    <name type="scientific">Odobenus rosmarus divergens</name>
    <name type="common">Pacific walrus</name>
    <dbReference type="NCBI Taxonomy" id="9708"/>
    <lineage>
        <taxon>Eukaryota</taxon>
        <taxon>Metazoa</taxon>
        <taxon>Chordata</taxon>
        <taxon>Craniata</taxon>
        <taxon>Vertebrata</taxon>
        <taxon>Euteleostomi</taxon>
        <taxon>Mammalia</taxon>
        <taxon>Eutheria</taxon>
        <taxon>Laurasiatheria</taxon>
        <taxon>Carnivora</taxon>
        <taxon>Caniformia</taxon>
        <taxon>Pinnipedia</taxon>
        <taxon>Odobenidae</taxon>
        <taxon>Odobenus</taxon>
    </lineage>
</organism>